<dbReference type="CDD" id="cd22392">
    <property type="entry name" value="KH-I_PNO1_rpt2"/>
    <property type="match status" value="1"/>
</dbReference>
<dbReference type="Pfam" id="PF17903">
    <property type="entry name" value="KH_KRR1_1st"/>
    <property type="match status" value="1"/>
</dbReference>
<keyword evidence="7" id="KW-1185">Reference proteome</keyword>
<dbReference type="AlphaFoldDB" id="A0A058Z2G2"/>
<dbReference type="STRING" id="691883.A0A058Z2G2"/>
<dbReference type="Pfam" id="PF22891">
    <property type="entry name" value="KH_PNO1_2nd"/>
    <property type="match status" value="1"/>
</dbReference>
<dbReference type="GO" id="GO:0003723">
    <property type="term" value="F:RNA binding"/>
    <property type="evidence" value="ECO:0007669"/>
    <property type="project" value="UniProtKB-KW"/>
</dbReference>
<dbReference type="InterPro" id="IPR036612">
    <property type="entry name" value="KH_dom_type_1_sf"/>
</dbReference>
<comment type="similarity">
    <text evidence="2">Belongs to the PNO1 family.</text>
</comment>
<dbReference type="GO" id="GO:0005730">
    <property type="term" value="C:nucleolus"/>
    <property type="evidence" value="ECO:0007669"/>
    <property type="project" value="UniProtKB-SubCell"/>
</dbReference>
<dbReference type="CDD" id="cd22391">
    <property type="entry name" value="KH-I_PNO1_rpt1"/>
    <property type="match status" value="1"/>
</dbReference>
<protein>
    <submittedName>
        <fullName evidence="6">Ribosomal RNA assembly protein</fullName>
    </submittedName>
</protein>
<dbReference type="GeneID" id="20530545"/>
<dbReference type="GO" id="GO:0042254">
    <property type="term" value="P:ribosome biogenesis"/>
    <property type="evidence" value="ECO:0007669"/>
    <property type="project" value="UniProtKB-ARBA"/>
</dbReference>
<dbReference type="InterPro" id="IPR055212">
    <property type="entry name" value="KH-I_PNO1_first"/>
</dbReference>
<evidence type="ECO:0000256" key="3">
    <source>
        <dbReference type="ARBA" id="ARBA00022884"/>
    </source>
</evidence>
<keyword evidence="4" id="KW-0539">Nucleus</keyword>
<evidence type="ECO:0000256" key="4">
    <source>
        <dbReference type="ARBA" id="ARBA00023242"/>
    </source>
</evidence>
<dbReference type="RefSeq" id="XP_009497896.1">
    <property type="nucleotide sequence ID" value="XM_009499621.1"/>
</dbReference>
<dbReference type="InterPro" id="IPR004087">
    <property type="entry name" value="KH_dom"/>
</dbReference>
<evidence type="ECO:0000259" key="5">
    <source>
        <dbReference type="SMART" id="SM00322"/>
    </source>
</evidence>
<dbReference type="OrthoDB" id="1932641at2759"/>
<proteinExistence type="inferred from homology"/>
<evidence type="ECO:0000313" key="6">
    <source>
        <dbReference type="EMBL" id="KCV67712.1"/>
    </source>
</evidence>
<organism evidence="6">
    <name type="scientific">Fonticula alba</name>
    <name type="common">Slime mold</name>
    <dbReference type="NCBI Taxonomy" id="691883"/>
    <lineage>
        <taxon>Eukaryota</taxon>
        <taxon>Rotosphaerida</taxon>
        <taxon>Fonticulaceae</taxon>
        <taxon>Fonticula</taxon>
    </lineage>
</organism>
<gene>
    <name evidence="6" type="ORF">H696_05820</name>
</gene>
<dbReference type="eggNOG" id="KOG3273">
    <property type="taxonomic scope" value="Eukaryota"/>
</dbReference>
<sequence>MEIDDVQLDLESLNYAATHDGGEFEDDGSAGVAAIDPEIAGAGASVPSFRPLTAGEISGGKRESRKIPVPGHRFTPLKDNWMKIYTPLVEHMMLQVRMNLRSRRVEIRTCEATNDPGAIQKGADFLRAFMLGFDVEDAMALLRMDDLYIDSFEMKDVKTLNGDHLGRAVGRVAGHGGRTKFTIENTTRTRIVLAETHIHILGTFQNIAVARDAIVSLILGSPPGKVYNHLRAVSTRLQERF</sequence>
<dbReference type="EMBL" id="KB932214">
    <property type="protein sequence ID" value="KCV67712.1"/>
    <property type="molecule type" value="Genomic_DNA"/>
</dbReference>
<dbReference type="SUPFAM" id="SSF54791">
    <property type="entry name" value="Eukaryotic type KH-domain (KH-domain type I)"/>
    <property type="match status" value="1"/>
</dbReference>
<reference evidence="6" key="1">
    <citation type="submission" date="2013-04" db="EMBL/GenBank/DDBJ databases">
        <title>The Genome Sequence of Fonticula alba ATCC 38817.</title>
        <authorList>
            <consortium name="The Broad Institute Genomics Platform"/>
            <person name="Russ C."/>
            <person name="Cuomo C."/>
            <person name="Burger G."/>
            <person name="Gray M.W."/>
            <person name="Holland P.W.H."/>
            <person name="King N."/>
            <person name="Lang F.B.F."/>
            <person name="Roger A.J."/>
            <person name="Ruiz-Trillo I."/>
            <person name="Brown M."/>
            <person name="Walker B."/>
            <person name="Young S."/>
            <person name="Zeng Q."/>
            <person name="Gargeya S."/>
            <person name="Fitzgerald M."/>
            <person name="Haas B."/>
            <person name="Abouelleil A."/>
            <person name="Allen A.W."/>
            <person name="Alvarado L."/>
            <person name="Arachchi H.M."/>
            <person name="Berlin A.M."/>
            <person name="Chapman S.B."/>
            <person name="Gainer-Dewar J."/>
            <person name="Goldberg J."/>
            <person name="Griggs A."/>
            <person name="Gujja S."/>
            <person name="Hansen M."/>
            <person name="Howarth C."/>
            <person name="Imamovic A."/>
            <person name="Ireland A."/>
            <person name="Larimer J."/>
            <person name="McCowan C."/>
            <person name="Murphy C."/>
            <person name="Pearson M."/>
            <person name="Poon T.W."/>
            <person name="Priest M."/>
            <person name="Roberts A."/>
            <person name="Saif S."/>
            <person name="Shea T."/>
            <person name="Sisk P."/>
            <person name="Sykes S."/>
            <person name="Wortman J."/>
            <person name="Nusbaum C."/>
            <person name="Birren B."/>
        </authorList>
    </citation>
    <scope>NUCLEOTIDE SEQUENCE [LARGE SCALE GENOMIC DNA]</scope>
    <source>
        <strain evidence="6">ATCC 38817</strain>
    </source>
</reference>
<dbReference type="OMA" id="TPLRNNW"/>
<evidence type="ECO:0000313" key="7">
    <source>
        <dbReference type="Proteomes" id="UP000030693"/>
    </source>
</evidence>
<dbReference type="InterPro" id="IPR055211">
    <property type="entry name" value="KH_PNO1_2nd"/>
</dbReference>
<keyword evidence="3" id="KW-0694">RNA-binding</keyword>
<name>A0A058Z2G2_FONAL</name>
<dbReference type="InterPro" id="IPR041174">
    <property type="entry name" value="KRR1-like_KH1"/>
</dbReference>
<dbReference type="SMART" id="SM00322">
    <property type="entry name" value="KH"/>
    <property type="match status" value="1"/>
</dbReference>
<dbReference type="Proteomes" id="UP000030693">
    <property type="component" value="Unassembled WGS sequence"/>
</dbReference>
<accession>A0A058Z2G2</accession>
<dbReference type="FunFam" id="3.30.1370.10:FF:000048">
    <property type="entry name" value="RNA-binding protein PNO1 isoform X2"/>
    <property type="match status" value="1"/>
</dbReference>
<dbReference type="Gene3D" id="3.30.1370.10">
    <property type="entry name" value="K Homology domain, type 1"/>
    <property type="match status" value="1"/>
</dbReference>
<feature type="domain" description="K Homology" evidence="5">
    <location>
        <begin position="154"/>
        <end position="219"/>
    </location>
</feature>
<dbReference type="PANTHER" id="PTHR12826">
    <property type="entry name" value="RIBONUCLEASE Y"/>
    <property type="match status" value="1"/>
</dbReference>
<comment type="subcellular location">
    <subcellularLocation>
        <location evidence="1">Nucleus</location>
        <location evidence="1">Nucleolus</location>
    </subcellularLocation>
</comment>
<dbReference type="FunFam" id="3.30.1370.10:FF:000009">
    <property type="entry name" value="RNA-binding protein PNO1"/>
    <property type="match status" value="1"/>
</dbReference>
<evidence type="ECO:0000256" key="2">
    <source>
        <dbReference type="ARBA" id="ARBA00007515"/>
    </source>
</evidence>
<evidence type="ECO:0000256" key="1">
    <source>
        <dbReference type="ARBA" id="ARBA00004604"/>
    </source>
</evidence>
<dbReference type="PANTHER" id="PTHR12826:SF13">
    <property type="entry name" value="RNA-BINDING PROTEIN PNO1"/>
    <property type="match status" value="1"/>
</dbReference>